<evidence type="ECO:0000256" key="4">
    <source>
        <dbReference type="ARBA" id="ARBA00023136"/>
    </source>
</evidence>
<reference evidence="8" key="1">
    <citation type="journal article" date="2015" name="BMC Genomics">
        <title>Draft genome of a commonly misdiagnosed multidrug resistant pathogen Candida auris.</title>
        <authorList>
            <person name="Chatterjee S."/>
            <person name="Alampalli S.V."/>
            <person name="Nageshan R.K."/>
            <person name="Chettiar S.T."/>
            <person name="Joshi S."/>
            <person name="Tatu U.S."/>
        </authorList>
    </citation>
    <scope>NUCLEOTIDE SEQUENCE [LARGE SCALE GENOMIC DNA]</scope>
    <source>
        <strain evidence="8">6684</strain>
    </source>
</reference>
<evidence type="ECO:0000259" key="6">
    <source>
        <dbReference type="Pfam" id="PF06398"/>
    </source>
</evidence>
<dbReference type="PANTHER" id="PTHR28304">
    <property type="entry name" value="PEROXISOMAL MEMBRANE PROTEIN PEX29"/>
    <property type="match status" value="1"/>
</dbReference>
<feature type="transmembrane region" description="Helical" evidence="5">
    <location>
        <begin position="168"/>
        <end position="188"/>
    </location>
</feature>
<dbReference type="GO" id="GO:0005778">
    <property type="term" value="C:peroxisomal membrane"/>
    <property type="evidence" value="ECO:0007669"/>
    <property type="project" value="UniProtKB-ARBA"/>
</dbReference>
<name>A0A0L0P8Z9_CANAR</name>
<keyword evidence="3 5" id="KW-1133">Transmembrane helix</keyword>
<comment type="caution">
    <text evidence="7">The sequence shown here is derived from an EMBL/GenBank/DDBJ whole genome shotgun (WGS) entry which is preliminary data.</text>
</comment>
<evidence type="ECO:0000256" key="2">
    <source>
        <dbReference type="ARBA" id="ARBA00022692"/>
    </source>
</evidence>
<protein>
    <recommendedName>
        <fullName evidence="6">TECPR1-like DysF domain-containing protein</fullName>
    </recommendedName>
</protein>
<dbReference type="VEuPathDB" id="FungiDB:B9J08_002058"/>
<dbReference type="AlphaFoldDB" id="A0A0L0P8Z9"/>
<gene>
    <name evidence="7" type="ORF">QG37_00286</name>
</gene>
<dbReference type="VEuPathDB" id="FungiDB:CJJ07_000174"/>
<dbReference type="EMBL" id="LGST01000003">
    <property type="protein sequence ID" value="KNE02481.1"/>
    <property type="molecule type" value="Genomic_DNA"/>
</dbReference>
<dbReference type="Pfam" id="PF06398">
    <property type="entry name" value="Pex24p"/>
    <property type="match status" value="1"/>
</dbReference>
<dbReference type="InterPro" id="IPR052816">
    <property type="entry name" value="Peroxisomal_Membrane_PEX28-32"/>
</dbReference>
<keyword evidence="4 5" id="KW-0472">Membrane</keyword>
<evidence type="ECO:0000256" key="1">
    <source>
        <dbReference type="ARBA" id="ARBA00004141"/>
    </source>
</evidence>
<dbReference type="PANTHER" id="PTHR28304:SF2">
    <property type="entry name" value="PEROXISOMAL MEMBRANE PROTEIN PEX29"/>
    <property type="match status" value="1"/>
</dbReference>
<feature type="domain" description="TECPR1-like DysF" evidence="6">
    <location>
        <begin position="115"/>
        <end position="492"/>
    </location>
</feature>
<proteinExistence type="predicted"/>
<evidence type="ECO:0000256" key="3">
    <source>
        <dbReference type="ARBA" id="ARBA00022989"/>
    </source>
</evidence>
<dbReference type="GO" id="GO:0007031">
    <property type="term" value="P:peroxisome organization"/>
    <property type="evidence" value="ECO:0007669"/>
    <property type="project" value="TreeGrafter"/>
</dbReference>
<keyword evidence="2 5" id="KW-0812">Transmembrane</keyword>
<dbReference type="VEuPathDB" id="FungiDB:CJI96_0002732"/>
<accession>A0A0L0P8Z9</accession>
<dbReference type="Proteomes" id="UP000037122">
    <property type="component" value="Unassembled WGS sequence"/>
</dbReference>
<dbReference type="VEuPathDB" id="FungiDB:QG37_00286"/>
<dbReference type="InterPro" id="IPR010482">
    <property type="entry name" value="TECPR1-like_DysF"/>
</dbReference>
<comment type="subcellular location">
    <subcellularLocation>
        <location evidence="1">Membrane</location>
        <topology evidence="1">Multi-pass membrane protein</topology>
    </subcellularLocation>
</comment>
<evidence type="ECO:0000313" key="7">
    <source>
        <dbReference type="EMBL" id="KNE02481.1"/>
    </source>
</evidence>
<organism evidence="7 8">
    <name type="scientific">Candidozyma auris</name>
    <name type="common">Yeast</name>
    <name type="synonym">Candida auris</name>
    <dbReference type="NCBI Taxonomy" id="498019"/>
    <lineage>
        <taxon>Eukaryota</taxon>
        <taxon>Fungi</taxon>
        <taxon>Dikarya</taxon>
        <taxon>Ascomycota</taxon>
        <taxon>Saccharomycotina</taxon>
        <taxon>Pichiomycetes</taxon>
        <taxon>Metschnikowiaceae</taxon>
        <taxon>Candidozyma</taxon>
    </lineage>
</organism>
<evidence type="ECO:0000256" key="5">
    <source>
        <dbReference type="SAM" id="Phobius"/>
    </source>
</evidence>
<evidence type="ECO:0000313" key="8">
    <source>
        <dbReference type="Proteomes" id="UP000037122"/>
    </source>
</evidence>
<dbReference type="VEuPathDB" id="FungiDB:CJI97_002249"/>
<sequence>MELLSSIFENMLVADPTISPEEMNTDAVIHDTGKKQDAMAKLTETAKNLGEKDVEVLVSPISSYWYLEDNTQRANHQLSDRIMEKLLSVVIVNEADGDLKILPIRKEMQKHRPAFSMSIMNTNSTQLAQKASPMFEGMDAIIMCMTWHNPFFTSAILLLGTHAILKPVLFLLFPALLVLVRFMFPSYLKLYPSDNTFVDGKFLERNPFPHPGKPLGTYELPKPAPMYSKEYLMNFTDMQNHIIPYIRLHDAVIEWGKHYFLFEDEKLSTLVFLTLVFIIAFNTCILPFFIPMILRIVPLKAMEMVALWTVFICCHPKIQNKLLDTLDTEEARLARLDMTDRLEKYLMSYIHDDAAEDFFCETEVYEIHRYNTKLKTWVPLGYTREMYSLNHPDRIHELGVEDDSTESLFDADTTIDEIVPDIPIVPSISKVRPPVGWKFVEGGWKIDLKPHKWVNDNCIMDLVCIDDDEKWVYDVLKHEGSSSVFRRRRWYRYSYRTALKKPAMNSVSSLQQDL</sequence>
<dbReference type="VEuPathDB" id="FungiDB:CJJ09_003146"/>
<feature type="transmembrane region" description="Helical" evidence="5">
    <location>
        <begin position="270"/>
        <end position="294"/>
    </location>
</feature>